<reference evidence="10 11" key="1">
    <citation type="submission" date="2017-04" db="EMBL/GenBank/DDBJ databases">
        <title>Comparative genome analysis of Subtercola boreus.</title>
        <authorList>
            <person name="Cho Y.-J."/>
            <person name="Cho A."/>
            <person name="Kim O.-S."/>
            <person name="Lee J.-I."/>
        </authorList>
    </citation>
    <scope>NUCLEOTIDE SEQUENCE [LARGE SCALE GENOMIC DNA]</scope>
    <source>
        <strain evidence="10 11">P28004</strain>
    </source>
</reference>
<dbReference type="InterPro" id="IPR000515">
    <property type="entry name" value="MetI-like"/>
</dbReference>
<evidence type="ECO:0000259" key="9">
    <source>
        <dbReference type="PROSITE" id="PS50928"/>
    </source>
</evidence>
<evidence type="ECO:0000256" key="1">
    <source>
        <dbReference type="ARBA" id="ARBA00004651"/>
    </source>
</evidence>
<feature type="domain" description="ABC transmembrane type-1" evidence="9">
    <location>
        <begin position="96"/>
        <end position="308"/>
    </location>
</feature>
<comment type="subcellular location">
    <subcellularLocation>
        <location evidence="1 7">Cell membrane</location>
        <topology evidence="1 7">Multi-pass membrane protein</topology>
    </subcellularLocation>
</comment>
<feature type="transmembrane region" description="Helical" evidence="7">
    <location>
        <begin position="289"/>
        <end position="311"/>
    </location>
</feature>
<feature type="transmembrane region" description="Helical" evidence="7">
    <location>
        <begin position="37"/>
        <end position="63"/>
    </location>
</feature>
<keyword evidence="4 7" id="KW-0812">Transmembrane</keyword>
<comment type="similarity">
    <text evidence="7">Belongs to the binding-protein-dependent transport system permease family.</text>
</comment>
<feature type="transmembrane region" description="Helical" evidence="7">
    <location>
        <begin position="257"/>
        <end position="277"/>
    </location>
</feature>
<dbReference type="GO" id="GO:0005886">
    <property type="term" value="C:plasma membrane"/>
    <property type="evidence" value="ECO:0007669"/>
    <property type="project" value="UniProtKB-SubCell"/>
</dbReference>
<keyword evidence="6 7" id="KW-0472">Membrane</keyword>
<evidence type="ECO:0000256" key="6">
    <source>
        <dbReference type="ARBA" id="ARBA00023136"/>
    </source>
</evidence>
<dbReference type="PANTHER" id="PTHR43005">
    <property type="entry name" value="BLR7065 PROTEIN"/>
    <property type="match status" value="1"/>
</dbReference>
<sequence length="320" mass="34826">MTSTILAKTPVAPAAAAGGSPPRQARKRRGRWFRGPYGLITPAIVLITVFIAVPVGTVVYFSLFQYNLSKPWATKFIGLDNFHTMLFDDPQFWSSLGITSVWVVAEVVLQLVLGLALALLLNRVFRGRALVRALMFAPWAISGVLATQIWLLIYNPTTGIADVLSQLGAQSGFAPLAAGGSAFWAAVIAELWRGLPFFAIMLLADMQSIPKDVYEAADVDGASAFKQFRYVTLPYLREAIIITTLLRAVWEFNNVDLLYTLTGGGPAGATTTLPLYIVNEAVGARNFGYGSALTIAGFVILLVFSMIYLYFGRASRKESK</sequence>
<feature type="region of interest" description="Disordered" evidence="8">
    <location>
        <begin position="1"/>
        <end position="27"/>
    </location>
</feature>
<dbReference type="InterPro" id="IPR035906">
    <property type="entry name" value="MetI-like_sf"/>
</dbReference>
<evidence type="ECO:0000256" key="3">
    <source>
        <dbReference type="ARBA" id="ARBA00022475"/>
    </source>
</evidence>
<protein>
    <submittedName>
        <fullName evidence="10">Transporter</fullName>
    </submittedName>
</protein>
<proteinExistence type="inferred from homology"/>
<dbReference type="RefSeq" id="WP_116417893.1">
    <property type="nucleotide sequence ID" value="NZ_NBXC01000012.1"/>
</dbReference>
<keyword evidence="2 7" id="KW-0813">Transport</keyword>
<evidence type="ECO:0000256" key="2">
    <source>
        <dbReference type="ARBA" id="ARBA00022448"/>
    </source>
</evidence>
<dbReference type="SUPFAM" id="SSF161098">
    <property type="entry name" value="MetI-like"/>
    <property type="match status" value="1"/>
</dbReference>
<keyword evidence="5 7" id="KW-1133">Transmembrane helix</keyword>
<evidence type="ECO:0000256" key="5">
    <source>
        <dbReference type="ARBA" id="ARBA00022989"/>
    </source>
</evidence>
<evidence type="ECO:0000313" key="11">
    <source>
        <dbReference type="Proteomes" id="UP000257080"/>
    </source>
</evidence>
<dbReference type="CDD" id="cd06261">
    <property type="entry name" value="TM_PBP2"/>
    <property type="match status" value="1"/>
</dbReference>
<dbReference type="Gene3D" id="1.10.3720.10">
    <property type="entry name" value="MetI-like"/>
    <property type="match status" value="1"/>
</dbReference>
<feature type="transmembrane region" description="Helical" evidence="7">
    <location>
        <begin position="133"/>
        <end position="153"/>
    </location>
</feature>
<dbReference type="GO" id="GO:0055085">
    <property type="term" value="P:transmembrane transport"/>
    <property type="evidence" value="ECO:0007669"/>
    <property type="project" value="InterPro"/>
</dbReference>
<dbReference type="PANTHER" id="PTHR43005:SF2">
    <property type="entry name" value="INTEGRAL MEMBRANE SUGAR TRANSPORT PROTEIN"/>
    <property type="match status" value="1"/>
</dbReference>
<dbReference type="AlphaFoldDB" id="A0A3E0WDX2"/>
<dbReference type="PROSITE" id="PS50928">
    <property type="entry name" value="ABC_TM1"/>
    <property type="match status" value="1"/>
</dbReference>
<evidence type="ECO:0000256" key="8">
    <source>
        <dbReference type="SAM" id="MobiDB-lite"/>
    </source>
</evidence>
<evidence type="ECO:0000256" key="4">
    <source>
        <dbReference type="ARBA" id="ARBA00022692"/>
    </source>
</evidence>
<keyword evidence="3" id="KW-1003">Cell membrane</keyword>
<dbReference type="Pfam" id="PF00528">
    <property type="entry name" value="BPD_transp_1"/>
    <property type="match status" value="1"/>
</dbReference>
<organism evidence="10 11">
    <name type="scientific">Subtercola boreus</name>
    <dbReference type="NCBI Taxonomy" id="120213"/>
    <lineage>
        <taxon>Bacteria</taxon>
        <taxon>Bacillati</taxon>
        <taxon>Actinomycetota</taxon>
        <taxon>Actinomycetes</taxon>
        <taxon>Micrococcales</taxon>
        <taxon>Microbacteriaceae</taxon>
        <taxon>Subtercola</taxon>
    </lineage>
</organism>
<dbReference type="Proteomes" id="UP000257080">
    <property type="component" value="Unassembled WGS sequence"/>
</dbReference>
<dbReference type="OrthoDB" id="34224at2"/>
<evidence type="ECO:0000313" key="10">
    <source>
        <dbReference type="EMBL" id="RFA28100.1"/>
    </source>
</evidence>
<dbReference type="EMBL" id="NBXE01000017">
    <property type="protein sequence ID" value="RFA28100.1"/>
    <property type="molecule type" value="Genomic_DNA"/>
</dbReference>
<feature type="transmembrane region" description="Helical" evidence="7">
    <location>
        <begin position="92"/>
        <end position="121"/>
    </location>
</feature>
<feature type="compositionally biased region" description="Low complexity" evidence="8">
    <location>
        <begin position="7"/>
        <end position="23"/>
    </location>
</feature>
<evidence type="ECO:0000256" key="7">
    <source>
        <dbReference type="RuleBase" id="RU363032"/>
    </source>
</evidence>
<accession>A0A3E0WDX2</accession>
<gene>
    <name evidence="10" type="ORF">B7R25_05120</name>
</gene>
<comment type="caution">
    <text evidence="10">The sequence shown here is derived from an EMBL/GenBank/DDBJ whole genome shotgun (WGS) entry which is preliminary data.</text>
</comment>
<name>A0A3E0WDX2_9MICO</name>